<evidence type="ECO:0000313" key="1">
    <source>
        <dbReference type="EMBL" id="CAF4259430.1"/>
    </source>
</evidence>
<dbReference type="Proteomes" id="UP000663868">
    <property type="component" value="Unassembled WGS sequence"/>
</dbReference>
<proteinExistence type="predicted"/>
<evidence type="ECO:0000313" key="2">
    <source>
        <dbReference type="Proteomes" id="UP000663868"/>
    </source>
</evidence>
<organism evidence="1 2">
    <name type="scientific">Adineta steineri</name>
    <dbReference type="NCBI Taxonomy" id="433720"/>
    <lineage>
        <taxon>Eukaryota</taxon>
        <taxon>Metazoa</taxon>
        <taxon>Spiralia</taxon>
        <taxon>Gnathifera</taxon>
        <taxon>Rotifera</taxon>
        <taxon>Eurotatoria</taxon>
        <taxon>Bdelloidea</taxon>
        <taxon>Adinetida</taxon>
        <taxon>Adinetidae</taxon>
        <taxon>Adineta</taxon>
    </lineage>
</organism>
<accession>A0A820FC89</accession>
<feature type="non-terminal residue" evidence="1">
    <location>
        <position position="100"/>
    </location>
</feature>
<reference evidence="1" key="1">
    <citation type="submission" date="2021-02" db="EMBL/GenBank/DDBJ databases">
        <authorList>
            <person name="Nowell W R."/>
        </authorList>
    </citation>
    <scope>NUCLEOTIDE SEQUENCE</scope>
</reference>
<gene>
    <name evidence="1" type="ORF">KXQ929_LOCUS43257</name>
</gene>
<comment type="caution">
    <text evidence="1">The sequence shown here is derived from an EMBL/GenBank/DDBJ whole genome shotgun (WGS) entry which is preliminary data.</text>
</comment>
<dbReference type="AlphaFoldDB" id="A0A820FC89"/>
<name>A0A820FC89_9BILA</name>
<protein>
    <submittedName>
        <fullName evidence="1">Uncharacterized protein</fullName>
    </submittedName>
</protein>
<dbReference type="EMBL" id="CAJOBB010011343">
    <property type="protein sequence ID" value="CAF4259430.1"/>
    <property type="molecule type" value="Genomic_DNA"/>
</dbReference>
<sequence length="100" mass="12084">MAMANNKTKCFKYNKDKVTYHCKGCPREFGLKDLIEHQQRLNNELNYIIDDYDQFKESINEQKQNPQNHPLIKQINQWERNSIEIIQQKAQECRKIVIRC</sequence>